<sequence length="140" mass="15589">MANVMEASDSKIWKFGVDDWDIGIGSARSHGTRKRIGAEPLPQSGTITVDLYSFAKITSRLKWELLFKRVKSLPMPVGLLVIRPNGPTLEQRNCGITLEREMLESISLPRTTSRGATAADSAENWLAFHIFSESIETVNR</sequence>
<evidence type="ECO:0000313" key="1">
    <source>
        <dbReference type="EMBL" id="KAF5384495.1"/>
    </source>
</evidence>
<protein>
    <submittedName>
        <fullName evidence="1">Uncharacterized protein</fullName>
    </submittedName>
</protein>
<keyword evidence="2" id="KW-1185">Reference proteome</keyword>
<dbReference type="EMBL" id="JAACJN010000043">
    <property type="protein sequence ID" value="KAF5384495.1"/>
    <property type="molecule type" value="Genomic_DNA"/>
</dbReference>
<organism evidence="1 2">
    <name type="scientific">Collybiopsis confluens</name>
    <dbReference type="NCBI Taxonomy" id="2823264"/>
    <lineage>
        <taxon>Eukaryota</taxon>
        <taxon>Fungi</taxon>
        <taxon>Dikarya</taxon>
        <taxon>Basidiomycota</taxon>
        <taxon>Agaricomycotina</taxon>
        <taxon>Agaricomycetes</taxon>
        <taxon>Agaricomycetidae</taxon>
        <taxon>Agaricales</taxon>
        <taxon>Marasmiineae</taxon>
        <taxon>Omphalotaceae</taxon>
        <taxon>Collybiopsis</taxon>
    </lineage>
</organism>
<name>A0A8H5HK56_9AGAR</name>
<dbReference type="AlphaFoldDB" id="A0A8H5HK56"/>
<comment type="caution">
    <text evidence="1">The sequence shown here is derived from an EMBL/GenBank/DDBJ whole genome shotgun (WGS) entry which is preliminary data.</text>
</comment>
<evidence type="ECO:0000313" key="2">
    <source>
        <dbReference type="Proteomes" id="UP000518752"/>
    </source>
</evidence>
<reference evidence="1 2" key="1">
    <citation type="journal article" date="2020" name="ISME J.">
        <title>Uncovering the hidden diversity of litter-decomposition mechanisms in mushroom-forming fungi.</title>
        <authorList>
            <person name="Floudas D."/>
            <person name="Bentzer J."/>
            <person name="Ahren D."/>
            <person name="Johansson T."/>
            <person name="Persson P."/>
            <person name="Tunlid A."/>
        </authorList>
    </citation>
    <scope>NUCLEOTIDE SEQUENCE [LARGE SCALE GENOMIC DNA]</scope>
    <source>
        <strain evidence="1 2">CBS 406.79</strain>
    </source>
</reference>
<accession>A0A8H5HK56</accession>
<dbReference type="Proteomes" id="UP000518752">
    <property type="component" value="Unassembled WGS sequence"/>
</dbReference>
<gene>
    <name evidence="1" type="ORF">D9757_006419</name>
</gene>
<proteinExistence type="predicted"/>